<dbReference type="SUPFAM" id="SSF54897">
    <property type="entry name" value="Protease propeptides/inhibitors"/>
    <property type="match status" value="1"/>
</dbReference>
<evidence type="ECO:0000313" key="2">
    <source>
        <dbReference type="Proteomes" id="UP000027195"/>
    </source>
</evidence>
<dbReference type="HOGENOM" id="CLU_156026_2_0_1"/>
<dbReference type="InParanoid" id="A0A067MKP1"/>
<reference evidence="2" key="1">
    <citation type="journal article" date="2014" name="Proc. Natl. Acad. Sci. U.S.A.">
        <title>Extensive sampling of basidiomycete genomes demonstrates inadequacy of the white-rot/brown-rot paradigm for wood decay fungi.</title>
        <authorList>
            <person name="Riley R."/>
            <person name="Salamov A.A."/>
            <person name="Brown D.W."/>
            <person name="Nagy L.G."/>
            <person name="Floudas D."/>
            <person name="Held B.W."/>
            <person name="Levasseur A."/>
            <person name="Lombard V."/>
            <person name="Morin E."/>
            <person name="Otillar R."/>
            <person name="Lindquist E.A."/>
            <person name="Sun H."/>
            <person name="LaButti K.M."/>
            <person name="Schmutz J."/>
            <person name="Jabbour D."/>
            <person name="Luo H."/>
            <person name="Baker S.E."/>
            <person name="Pisabarro A.G."/>
            <person name="Walton J.D."/>
            <person name="Blanchette R.A."/>
            <person name="Henrissat B."/>
            <person name="Martin F."/>
            <person name="Cullen D."/>
            <person name="Hibbett D.S."/>
            <person name="Grigoriev I.V."/>
        </authorList>
    </citation>
    <scope>NUCLEOTIDE SEQUENCE [LARGE SCALE GENOMIC DNA]</scope>
    <source>
        <strain evidence="2">FD-172 SS1</strain>
    </source>
</reference>
<sequence>MTPGGTITHRYYESSTAVINGFSAIVPNPEALSGFKSSFAGDLDYIEEDGTVTTQ</sequence>
<dbReference type="AlphaFoldDB" id="A0A067MKP1"/>
<gene>
    <name evidence="1" type="ORF">BOTBODRAFT_31946</name>
</gene>
<dbReference type="Gene3D" id="3.30.70.80">
    <property type="entry name" value="Peptidase S8 propeptide/proteinase inhibitor I9"/>
    <property type="match status" value="1"/>
</dbReference>
<evidence type="ECO:0000313" key="1">
    <source>
        <dbReference type="EMBL" id="KDQ15290.1"/>
    </source>
</evidence>
<dbReference type="InterPro" id="IPR037045">
    <property type="entry name" value="S8pro/Inhibitor_I9_sf"/>
</dbReference>
<dbReference type="Proteomes" id="UP000027195">
    <property type="component" value="Unassembled WGS sequence"/>
</dbReference>
<dbReference type="OrthoDB" id="5518345at2759"/>
<protein>
    <submittedName>
        <fullName evidence="1">Uncharacterized protein</fullName>
    </submittedName>
</protein>
<proteinExistence type="predicted"/>
<name>A0A067MKP1_BOTB1</name>
<dbReference type="EMBL" id="KL198033">
    <property type="protein sequence ID" value="KDQ15290.1"/>
    <property type="molecule type" value="Genomic_DNA"/>
</dbReference>
<organism evidence="1 2">
    <name type="scientific">Botryobasidium botryosum (strain FD-172 SS1)</name>
    <dbReference type="NCBI Taxonomy" id="930990"/>
    <lineage>
        <taxon>Eukaryota</taxon>
        <taxon>Fungi</taxon>
        <taxon>Dikarya</taxon>
        <taxon>Basidiomycota</taxon>
        <taxon>Agaricomycotina</taxon>
        <taxon>Agaricomycetes</taxon>
        <taxon>Cantharellales</taxon>
        <taxon>Botryobasidiaceae</taxon>
        <taxon>Botryobasidium</taxon>
    </lineage>
</organism>
<accession>A0A067MKP1</accession>
<keyword evidence="2" id="KW-1185">Reference proteome</keyword>